<gene>
    <name evidence="2" type="ORF">Cvel_4517</name>
</gene>
<feature type="chain" id="PRO_5012904253" evidence="1">
    <location>
        <begin position="16"/>
        <end position="430"/>
    </location>
</feature>
<dbReference type="SUPFAM" id="SSF50969">
    <property type="entry name" value="YVTN repeat-like/Quinoprotein amine dehydrogenase"/>
    <property type="match status" value="1"/>
</dbReference>
<name>A0A0G4GD03_9ALVE</name>
<dbReference type="EMBL" id="CDMZ01001092">
    <property type="protein sequence ID" value="CEM27055.1"/>
    <property type="molecule type" value="Genomic_DNA"/>
</dbReference>
<dbReference type="AlphaFoldDB" id="A0A0G4GD03"/>
<evidence type="ECO:0000256" key="1">
    <source>
        <dbReference type="SAM" id="SignalP"/>
    </source>
</evidence>
<dbReference type="VEuPathDB" id="CryptoDB:Cvel_4517"/>
<feature type="signal peptide" evidence="1">
    <location>
        <begin position="1"/>
        <end position="15"/>
    </location>
</feature>
<sequence length="430" mass="46671">MKFQILGAFFGAVAANALIDPTKFDLGGMKFPDLSGFDIGSVKQEKVDAVTKPIASKPGLKSENKEVCEESLLAIWRGELEQSAGLQNDGDEYIFQLETDMNTFIQGGRLTSTRVTLNTGFESQDTVVIVGDYAYIAVDASGVLSFLFVLDKKTLNFVKVIPLRAPVVNGDPGPSCGFPLWLTVTDDAKTAYVSCDDIFIVDLVLGRVTDRLRNTEVATNPEMPRRTIRVGDSLYVIYTDGAQQRLACWDLTDNTVGSSIWIDDADPNAGFEAYDFTIIGDRAYISGGVEPSVLVADISDCDNIIPLPSEVITGLATDGGITNDDSCILSLGVDTLFVGTDKALNKITKVDTSLPEVFSISTQSRPRGCELSPNGKFFFYLDNDESFIQYDTTDLAIVGGVYFPEDARAFALNPDAFEGDDKVKKCGDRS</sequence>
<dbReference type="InterPro" id="IPR015943">
    <property type="entry name" value="WD40/YVTN_repeat-like_dom_sf"/>
</dbReference>
<protein>
    <submittedName>
        <fullName evidence="2">Uncharacterized protein</fullName>
    </submittedName>
</protein>
<accession>A0A0G4GD03</accession>
<evidence type="ECO:0000313" key="2">
    <source>
        <dbReference type="EMBL" id="CEM27055.1"/>
    </source>
</evidence>
<reference evidence="2" key="1">
    <citation type="submission" date="2014-11" db="EMBL/GenBank/DDBJ databases">
        <authorList>
            <person name="Otto D Thomas"/>
            <person name="Naeem Raeece"/>
        </authorList>
    </citation>
    <scope>NUCLEOTIDE SEQUENCE</scope>
</reference>
<dbReference type="InterPro" id="IPR011044">
    <property type="entry name" value="Quino_amine_DH_bsu"/>
</dbReference>
<dbReference type="Gene3D" id="2.130.10.10">
    <property type="entry name" value="YVTN repeat-like/Quinoprotein amine dehydrogenase"/>
    <property type="match status" value="1"/>
</dbReference>
<proteinExistence type="predicted"/>
<organism evidence="2">
    <name type="scientific">Chromera velia CCMP2878</name>
    <dbReference type="NCBI Taxonomy" id="1169474"/>
    <lineage>
        <taxon>Eukaryota</taxon>
        <taxon>Sar</taxon>
        <taxon>Alveolata</taxon>
        <taxon>Colpodellida</taxon>
        <taxon>Chromeraceae</taxon>
        <taxon>Chromera</taxon>
    </lineage>
</organism>
<keyword evidence="1" id="KW-0732">Signal</keyword>